<dbReference type="GO" id="GO:0008974">
    <property type="term" value="F:phosphoribulokinase activity"/>
    <property type="evidence" value="ECO:0007669"/>
    <property type="project" value="UniProtKB-EC"/>
</dbReference>
<dbReference type="Gene3D" id="3.40.50.300">
    <property type="entry name" value="P-loop containing nucleotide triphosphate hydrolases"/>
    <property type="match status" value="1"/>
</dbReference>
<dbReference type="NCBIfam" id="NF005655">
    <property type="entry name" value="PRK07429.1"/>
    <property type="match status" value="1"/>
</dbReference>
<feature type="domain" description="Phosphoribulokinase/uridine kinase" evidence="12">
    <location>
        <begin position="8"/>
        <end position="184"/>
    </location>
</feature>
<reference evidence="13" key="1">
    <citation type="submission" date="2016-01" db="EMBL/GenBank/DDBJ databases">
        <authorList>
            <person name="Mcilroy J.S."/>
            <person name="Karst M S."/>
            <person name="Albertsen M."/>
        </authorList>
    </citation>
    <scope>NUCLEOTIDE SEQUENCE</scope>
    <source>
        <strain evidence="13">Cfx-K</strain>
    </source>
</reference>
<comment type="similarity">
    <text evidence="2">Belongs to the phosphoribulokinase family.</text>
</comment>
<sequence length="322" mass="36027">MNRKTIMLGVAGDSASGKTTISKGIAEALGAENVTVICCDHYHKYNRVQRRELGLSALHPDCNYIDIMEQHFRLLREGQPILKPTYNHNTGDFDGPTYVQPTKYVIIEGLLPFHSRLMRLCFDVKVYLDPPEELRRAWKIKRDTSKRGYTHEQVLTSLQGRGDVSPRFIHPQRAYADMIVRFYPPDAAMDSGDSHLNAQLVLLPTLAHPDLSDVLSHGPNGPTHHPALRLDLARFEGKPADFLEIDGSVAPDKAEELMGIIRSHLPPNAGLDASKLGRYLYGLEERRSYPLALTQLLIAYHLVRTADQMAYATDRAVAPAAN</sequence>
<gene>
    <name evidence="13" type="ORF">CFX0092_B0545</name>
</gene>
<dbReference type="PROSITE" id="PS00567">
    <property type="entry name" value="PHOSPHORIBULOKINASE"/>
    <property type="match status" value="1"/>
</dbReference>
<evidence type="ECO:0000256" key="11">
    <source>
        <dbReference type="ARBA" id="ARBA00047663"/>
    </source>
</evidence>
<evidence type="ECO:0000259" key="12">
    <source>
        <dbReference type="Pfam" id="PF00485"/>
    </source>
</evidence>
<keyword evidence="5" id="KW-0113">Calvin cycle</keyword>
<evidence type="ECO:0000256" key="7">
    <source>
        <dbReference type="ARBA" id="ARBA00022741"/>
    </source>
</evidence>
<dbReference type="EMBL" id="LN890656">
    <property type="protein sequence ID" value="CUS06079.1"/>
    <property type="molecule type" value="Genomic_DNA"/>
</dbReference>
<dbReference type="PRINTS" id="PR00988">
    <property type="entry name" value="URIDINKINASE"/>
</dbReference>
<dbReference type="AlphaFoldDB" id="A0A160T8L4"/>
<evidence type="ECO:0000256" key="10">
    <source>
        <dbReference type="ARBA" id="ARBA00031382"/>
    </source>
</evidence>
<evidence type="ECO:0000256" key="4">
    <source>
        <dbReference type="ARBA" id="ARBA00022531"/>
    </source>
</evidence>
<dbReference type="InterPro" id="IPR006083">
    <property type="entry name" value="PRK/URK"/>
</dbReference>
<evidence type="ECO:0000256" key="9">
    <source>
        <dbReference type="ARBA" id="ARBA00022840"/>
    </source>
</evidence>
<keyword evidence="7" id="KW-0547">Nucleotide-binding</keyword>
<accession>A0A160T8L4</accession>
<comment type="pathway">
    <text evidence="1">Carbohydrate biosynthesis; Calvin cycle.</text>
</comment>
<evidence type="ECO:0000313" key="14">
    <source>
        <dbReference type="Proteomes" id="UP000215027"/>
    </source>
</evidence>
<dbReference type="PANTHER" id="PTHR10285">
    <property type="entry name" value="URIDINE KINASE"/>
    <property type="match status" value="1"/>
</dbReference>
<dbReference type="GO" id="GO:0005524">
    <property type="term" value="F:ATP binding"/>
    <property type="evidence" value="ECO:0007669"/>
    <property type="project" value="UniProtKB-KW"/>
</dbReference>
<keyword evidence="14" id="KW-1185">Reference proteome</keyword>
<dbReference type="GO" id="GO:0019253">
    <property type="term" value="P:reductive pentose-phosphate cycle"/>
    <property type="evidence" value="ECO:0007669"/>
    <property type="project" value="UniProtKB-KW"/>
</dbReference>
<dbReference type="Pfam" id="PF00485">
    <property type="entry name" value="PRK"/>
    <property type="match status" value="1"/>
</dbReference>
<protein>
    <recommendedName>
        <fullName evidence="3">phosphoribulokinase</fullName>
        <ecNumber evidence="3">2.7.1.19</ecNumber>
    </recommendedName>
    <alternativeName>
        <fullName evidence="10">Phosphopentokinase</fullName>
    </alternativeName>
</protein>
<evidence type="ECO:0000256" key="5">
    <source>
        <dbReference type="ARBA" id="ARBA00022567"/>
    </source>
</evidence>
<keyword evidence="4" id="KW-0602">Photosynthesis</keyword>
<evidence type="ECO:0000313" key="13">
    <source>
        <dbReference type="EMBL" id="CUS06079.1"/>
    </source>
</evidence>
<comment type="catalytic activity">
    <reaction evidence="11">
        <text>D-ribulose 5-phosphate + ATP = D-ribulose 1,5-bisphosphate + ADP + H(+)</text>
        <dbReference type="Rhea" id="RHEA:19365"/>
        <dbReference type="ChEBI" id="CHEBI:15378"/>
        <dbReference type="ChEBI" id="CHEBI:30616"/>
        <dbReference type="ChEBI" id="CHEBI:57870"/>
        <dbReference type="ChEBI" id="CHEBI:58121"/>
        <dbReference type="ChEBI" id="CHEBI:456216"/>
        <dbReference type="EC" id="2.7.1.19"/>
    </reaction>
</comment>
<evidence type="ECO:0000256" key="2">
    <source>
        <dbReference type="ARBA" id="ARBA00009719"/>
    </source>
</evidence>
<name>A0A160T8L4_9CHLR</name>
<evidence type="ECO:0000256" key="6">
    <source>
        <dbReference type="ARBA" id="ARBA00022679"/>
    </source>
</evidence>
<dbReference type="RefSeq" id="WP_095045406.1">
    <property type="nucleotide sequence ID" value="NZ_LN890656.1"/>
</dbReference>
<dbReference type="SUPFAM" id="SSF52540">
    <property type="entry name" value="P-loop containing nucleoside triphosphate hydrolases"/>
    <property type="match status" value="1"/>
</dbReference>
<dbReference type="OrthoDB" id="9777642at2"/>
<keyword evidence="6 13" id="KW-0808">Transferase</keyword>
<evidence type="ECO:0000256" key="1">
    <source>
        <dbReference type="ARBA" id="ARBA00005215"/>
    </source>
</evidence>
<evidence type="ECO:0000256" key="8">
    <source>
        <dbReference type="ARBA" id="ARBA00022777"/>
    </source>
</evidence>
<dbReference type="EC" id="2.7.1.19" evidence="3"/>
<keyword evidence="8" id="KW-0418">Kinase</keyword>
<proteinExistence type="inferred from homology"/>
<organism evidence="13 14">
    <name type="scientific">Candidatus Promineifilum breve</name>
    <dbReference type="NCBI Taxonomy" id="1806508"/>
    <lineage>
        <taxon>Bacteria</taxon>
        <taxon>Bacillati</taxon>
        <taxon>Chloroflexota</taxon>
        <taxon>Ardenticatenia</taxon>
        <taxon>Candidatus Promineifilales</taxon>
        <taxon>Candidatus Promineifilaceae</taxon>
        <taxon>Candidatus Promineifilum</taxon>
    </lineage>
</organism>
<evidence type="ECO:0000256" key="3">
    <source>
        <dbReference type="ARBA" id="ARBA00012042"/>
    </source>
</evidence>
<keyword evidence="9" id="KW-0067">ATP-binding</keyword>
<dbReference type="Proteomes" id="UP000215027">
    <property type="component" value="Chromosome II"/>
</dbReference>
<dbReference type="InterPro" id="IPR006082">
    <property type="entry name" value="PRK"/>
</dbReference>
<dbReference type="InterPro" id="IPR027417">
    <property type="entry name" value="P-loop_NTPase"/>
</dbReference>
<dbReference type="KEGG" id="pbf:CFX0092_B0545"/>